<evidence type="ECO:0000313" key="5">
    <source>
        <dbReference type="EMBL" id="KAF9326172.1"/>
    </source>
</evidence>
<keyword evidence="2" id="KW-0862">Zinc</keyword>
<evidence type="ECO:0000256" key="3">
    <source>
        <dbReference type="SAM" id="MobiDB-lite"/>
    </source>
</evidence>
<comment type="caution">
    <text evidence="5">The sequence shown here is derived from an EMBL/GenBank/DDBJ whole genome shotgun (WGS) entry which is preliminary data.</text>
</comment>
<feature type="region of interest" description="Disordered" evidence="3">
    <location>
        <begin position="242"/>
        <end position="276"/>
    </location>
</feature>
<dbReference type="SUPFAM" id="SSF57667">
    <property type="entry name" value="beta-beta-alpha zinc fingers"/>
    <property type="match status" value="1"/>
</dbReference>
<evidence type="ECO:0000313" key="6">
    <source>
        <dbReference type="Proteomes" id="UP000696485"/>
    </source>
</evidence>
<evidence type="ECO:0000256" key="2">
    <source>
        <dbReference type="PROSITE-ProRule" id="PRU00042"/>
    </source>
</evidence>
<dbReference type="EMBL" id="JAAAUY010000817">
    <property type="protein sequence ID" value="KAF9326172.1"/>
    <property type="molecule type" value="Genomic_DNA"/>
</dbReference>
<feature type="domain" description="C2H2-type" evidence="4">
    <location>
        <begin position="284"/>
        <end position="314"/>
    </location>
</feature>
<dbReference type="InterPro" id="IPR013087">
    <property type="entry name" value="Znf_C2H2_type"/>
</dbReference>
<evidence type="ECO:0000256" key="1">
    <source>
        <dbReference type="ARBA" id="ARBA00007920"/>
    </source>
</evidence>
<gene>
    <name evidence="5" type="ORF">BG006_010374</name>
</gene>
<organism evidence="5 6">
    <name type="scientific">Podila minutissima</name>
    <dbReference type="NCBI Taxonomy" id="64525"/>
    <lineage>
        <taxon>Eukaryota</taxon>
        <taxon>Fungi</taxon>
        <taxon>Fungi incertae sedis</taxon>
        <taxon>Mucoromycota</taxon>
        <taxon>Mortierellomycotina</taxon>
        <taxon>Mortierellomycetes</taxon>
        <taxon>Mortierellales</taxon>
        <taxon>Mortierellaceae</taxon>
        <taxon>Podila</taxon>
    </lineage>
</organism>
<feature type="compositionally biased region" description="Polar residues" evidence="3">
    <location>
        <begin position="313"/>
        <end position="326"/>
    </location>
</feature>
<keyword evidence="2" id="KW-0863">Zinc-finger</keyword>
<keyword evidence="2" id="KW-0479">Metal-binding</keyword>
<proteinExistence type="inferred from homology"/>
<dbReference type="Gene3D" id="3.30.160.60">
    <property type="entry name" value="Classic Zinc Finger"/>
    <property type="match status" value="1"/>
</dbReference>
<dbReference type="InterPro" id="IPR007751">
    <property type="entry name" value="DUF676_lipase-like"/>
</dbReference>
<comment type="similarity">
    <text evidence="1">Belongs to the putative lipase ROG1 family.</text>
</comment>
<dbReference type="PROSITE" id="PS00028">
    <property type="entry name" value="ZINC_FINGER_C2H2_1"/>
    <property type="match status" value="1"/>
</dbReference>
<feature type="region of interest" description="Disordered" evidence="3">
    <location>
        <begin position="1"/>
        <end position="20"/>
    </location>
</feature>
<feature type="region of interest" description="Disordered" evidence="3">
    <location>
        <begin position="164"/>
        <end position="195"/>
    </location>
</feature>
<feature type="region of interest" description="Disordered" evidence="3">
    <location>
        <begin position="302"/>
        <end position="331"/>
    </location>
</feature>
<dbReference type="Pfam" id="PF05057">
    <property type="entry name" value="DUF676"/>
    <property type="match status" value="1"/>
</dbReference>
<dbReference type="SMART" id="SM00355">
    <property type="entry name" value="ZnF_C2H2"/>
    <property type="match status" value="1"/>
</dbReference>
<dbReference type="Proteomes" id="UP000696485">
    <property type="component" value="Unassembled WGS sequence"/>
</dbReference>
<dbReference type="InterPro" id="IPR029058">
    <property type="entry name" value="AB_hydrolase_fold"/>
</dbReference>
<sequence>MMGSERQGGPLATNSMPGTHPMFTRSISAPHILLSGLRSDLVGQEYLYHAQPMQQFNTSFQEHPFPAFVNTLHPFDPCPLPPMPPAQTYMAGTSSQPTFSSTTGPMDDSYAYASVHPFQMDQMVSSINTLAAATDPRPKPDYTDEYGSAQAPYLVNYLDDSQGSVSSSASCSPTAATLRGPEDTHGYATSMTPTRPALVKSSVPQLELPEEHPPYIYPRHGSLDSIYPITMFHERMELQGPLEGGTAMQPSSSSRSISSTSSTPPMSSRSRARRASTSTDSKVFSCIFDDCGRAFKRSEHLKRHVRSVHTQEKPSSTDLGYSNTNDTHLHNGDVTQATPLQHEQYPSLQPWRGLDRRIKNFGLSMPVSANYTAPRHPIVLCHGLFGFDKIGPEGIPHLQIHYWSRIQKALTKLGAKVIVAGVPRTGAIKKRAEDLHRMLSSTMEGMPVNFLAHSMGGLDCRYLISHIQDKNYNVQSLTTLSTPHRGSPFMDWCRDNIGVGLIQQDEQEAMRKLGDAAGAARGSSFGSDAAFYTQSTPPTPSPLDPFWNRLIPLLDTPAYANLTTTYLNEIFNPNTPDDPRVSYYSYGASVPQIPLWAPLGFPWEVIKAKEGPNDGLVSLESARWGQYVETVEADHWDLNNRWRFKIGYNQKPFDAVDLYMNVATRLFKEGY</sequence>
<dbReference type="AlphaFoldDB" id="A0A9P5SFW4"/>
<evidence type="ECO:0000259" key="4">
    <source>
        <dbReference type="PROSITE" id="PS50157"/>
    </source>
</evidence>
<reference evidence="5" key="1">
    <citation type="journal article" date="2020" name="Fungal Divers.">
        <title>Resolving the Mortierellaceae phylogeny through synthesis of multi-gene phylogenetics and phylogenomics.</title>
        <authorList>
            <person name="Vandepol N."/>
            <person name="Liber J."/>
            <person name="Desiro A."/>
            <person name="Na H."/>
            <person name="Kennedy M."/>
            <person name="Barry K."/>
            <person name="Grigoriev I.V."/>
            <person name="Miller A.N."/>
            <person name="O'Donnell K."/>
            <person name="Stajich J.E."/>
            <person name="Bonito G."/>
        </authorList>
    </citation>
    <scope>NUCLEOTIDE SEQUENCE</scope>
    <source>
        <strain evidence="5">NVP1</strain>
    </source>
</reference>
<dbReference type="PROSITE" id="PS50157">
    <property type="entry name" value="ZINC_FINGER_C2H2_2"/>
    <property type="match status" value="1"/>
</dbReference>
<dbReference type="Gene3D" id="3.40.50.1820">
    <property type="entry name" value="alpha/beta hydrolase"/>
    <property type="match status" value="1"/>
</dbReference>
<feature type="compositionally biased region" description="Low complexity" evidence="3">
    <location>
        <begin position="251"/>
        <end position="276"/>
    </location>
</feature>
<dbReference type="InterPro" id="IPR036236">
    <property type="entry name" value="Znf_C2H2_sf"/>
</dbReference>
<name>A0A9P5SFW4_9FUNG</name>
<dbReference type="GO" id="GO:0008270">
    <property type="term" value="F:zinc ion binding"/>
    <property type="evidence" value="ECO:0007669"/>
    <property type="project" value="UniProtKB-KW"/>
</dbReference>
<keyword evidence="6" id="KW-1185">Reference proteome</keyword>
<accession>A0A9P5SFW4</accession>
<protein>
    <recommendedName>
        <fullName evidence="4">C2H2-type domain-containing protein</fullName>
    </recommendedName>
</protein>
<dbReference type="SUPFAM" id="SSF53474">
    <property type="entry name" value="alpha/beta-Hydrolases"/>
    <property type="match status" value="1"/>
</dbReference>
<dbReference type="PANTHER" id="PTHR11440">
    <property type="entry name" value="LECITHIN-CHOLESTEROL ACYLTRANSFERASE-RELATED"/>
    <property type="match status" value="1"/>
</dbReference>